<dbReference type="PRINTS" id="PR00320">
    <property type="entry name" value="GPROTEINBRPT"/>
</dbReference>
<keyword evidence="6" id="KW-1185">Reference proteome</keyword>
<feature type="repeat" description="WD" evidence="3">
    <location>
        <begin position="431"/>
        <end position="463"/>
    </location>
</feature>
<dbReference type="InterPro" id="IPR049052">
    <property type="entry name" value="nSTAND1"/>
</dbReference>
<reference evidence="5 6" key="1">
    <citation type="submission" date="2017-06" db="EMBL/GenBank/DDBJ databases">
        <title>Genome sequencing of cyanobaciteial culture collection at National Institute for Environmental Studies (NIES).</title>
        <authorList>
            <person name="Hirose Y."/>
            <person name="Shimura Y."/>
            <person name="Fujisawa T."/>
            <person name="Nakamura Y."/>
            <person name="Kawachi M."/>
        </authorList>
    </citation>
    <scope>NUCLEOTIDE SEQUENCE [LARGE SCALE GENOMIC DNA]</scope>
    <source>
        <strain evidence="5 6">NIES-4072</strain>
    </source>
</reference>
<dbReference type="Pfam" id="PF20703">
    <property type="entry name" value="nSTAND1"/>
    <property type="match status" value="1"/>
</dbReference>
<gene>
    <name evidence="5" type="ORF">NIES4072_70220</name>
</gene>
<feature type="repeat" description="WD" evidence="3">
    <location>
        <begin position="789"/>
        <end position="823"/>
    </location>
</feature>
<keyword evidence="2" id="KW-0677">Repeat</keyword>
<feature type="repeat" description="WD" evidence="3">
    <location>
        <begin position="830"/>
        <end position="864"/>
    </location>
</feature>
<dbReference type="PROSITE" id="PS50082">
    <property type="entry name" value="WD_REPEATS_2"/>
    <property type="match status" value="9"/>
</dbReference>
<dbReference type="InterPro" id="IPR011047">
    <property type="entry name" value="Quinoprotein_ADH-like_sf"/>
</dbReference>
<dbReference type="PROSITE" id="PS50294">
    <property type="entry name" value="WD_REPEATS_REGION"/>
    <property type="match status" value="8"/>
</dbReference>
<dbReference type="Proteomes" id="UP000245124">
    <property type="component" value="Unassembled WGS sequence"/>
</dbReference>
<dbReference type="SMART" id="SM00320">
    <property type="entry name" value="WD40"/>
    <property type="match status" value="10"/>
</dbReference>
<dbReference type="Pfam" id="PF00400">
    <property type="entry name" value="WD40"/>
    <property type="match status" value="10"/>
</dbReference>
<feature type="repeat" description="WD" evidence="3">
    <location>
        <begin position="472"/>
        <end position="513"/>
    </location>
</feature>
<evidence type="ECO:0000259" key="4">
    <source>
        <dbReference type="Pfam" id="PF20703"/>
    </source>
</evidence>
<dbReference type="OrthoDB" id="500003at2"/>
<dbReference type="InterPro" id="IPR001680">
    <property type="entry name" value="WD40_rpt"/>
</dbReference>
<evidence type="ECO:0000256" key="2">
    <source>
        <dbReference type="ARBA" id="ARBA00022737"/>
    </source>
</evidence>
<feature type="domain" description="Novel STAND NTPase 1" evidence="4">
    <location>
        <begin position="8"/>
        <end position="154"/>
    </location>
</feature>
<keyword evidence="1 3" id="KW-0853">WD repeat</keyword>
<dbReference type="EMBL" id="BDUD01000002">
    <property type="protein sequence ID" value="GBG23310.1"/>
    <property type="molecule type" value="Genomic_DNA"/>
</dbReference>
<evidence type="ECO:0000256" key="3">
    <source>
        <dbReference type="PROSITE-ProRule" id="PRU00221"/>
    </source>
</evidence>
<sequence length="914" mass="103294">MKYLGDRTRDNRALTKTDYEKLGRVVGSITKRANQEYDQLVKENPAYENTVRQVMLRMISLQGGELARRQVLKSELVYSSQDENNRVKTVIERFSQARLIVEGSNSEGEPYVEPAHDALVLGWVQLREWKGKDKENLDLQGRLTPAANDWNKDQGNLWTEEESRLSRLRSVINFEQNWLNKVETDFINKSIEEKRKRLAENEQQRDEALEGQISALTALSEARFQDDQLGALIHILKAARILQQLRNSESQWIQEDIRLRTEVVLRQILSKVKEFNRLEDKDIPLSMVSELSFTSNRAILLLDSQGRFVKLEFTTDQQLILMRDSQRIIRFWQSDGTLVERIPPGFSPVKSSSDGQMIAHFVYRTSQSQQEPKANAIRLMNLEGKQVILQKDERDNLMTFAFSPNGQFIASGGWFGELYLWKTDGTTIQQKQTGAGSLNAIDFSPNGDKFATGSRNGEIRLWDQNGDLLRTIEAHRDAIWGVSFSPDGETLASVSTDTTVKIWKTNDGILLTTLNGHRDKVGAVCFNSDGQILASASDEGTVRLWRPNGSKLKGLDDHHTGSVYAVRFNPKQPMIATTSGQGQLILWSQDGRLLRNWEKGHNGTITALDFSPNGRMFVTAAGDREVKVWKLDDDKDKQDFHAHNLGNHTGESHLPTVFGVSFSSDNQTILLGSGSPEGKGYLELCDSESMSCRIIREYDYQVLAVCFSPDGQMFALGKGDGSVELWRKEEDNFKLLRNFNQHDNLVLVVCFSPDGKLLATGSADKTVKLWQIDNILNNTNSITVTPTKIFAHTDQVTAVRFSPNDDMIATASNDKTVKLWNLDGNLKKTLHGHNDQINALDFSTDGQTLASGSNDKTVILWDLKLELGLDQLIDYGCEWISDYLTNNPNVSESDRQLLCLENFPNLKYDSQKWI</sequence>
<organism evidence="5 6">
    <name type="scientific">Nostoc commune NIES-4072</name>
    <dbReference type="NCBI Taxonomy" id="2005467"/>
    <lineage>
        <taxon>Bacteria</taxon>
        <taxon>Bacillati</taxon>
        <taxon>Cyanobacteriota</taxon>
        <taxon>Cyanophyceae</taxon>
        <taxon>Nostocales</taxon>
        <taxon>Nostocaceae</taxon>
        <taxon>Nostoc</taxon>
    </lineage>
</organism>
<dbReference type="InterPro" id="IPR015943">
    <property type="entry name" value="WD40/YVTN_repeat-like_dom_sf"/>
</dbReference>
<protein>
    <submittedName>
        <fullName evidence="5">WD-repeat protein</fullName>
    </submittedName>
</protein>
<feature type="repeat" description="WD" evidence="3">
    <location>
        <begin position="556"/>
        <end position="588"/>
    </location>
</feature>
<dbReference type="InterPro" id="IPR050349">
    <property type="entry name" value="WD_LIS1/nudF_dynein_reg"/>
</dbReference>
<dbReference type="SUPFAM" id="SSF50960">
    <property type="entry name" value="TolB, C-terminal domain"/>
    <property type="match status" value="1"/>
</dbReference>
<evidence type="ECO:0000313" key="5">
    <source>
        <dbReference type="EMBL" id="GBG23310.1"/>
    </source>
</evidence>
<dbReference type="AlphaFoldDB" id="A0A2R5FX67"/>
<evidence type="ECO:0000313" key="6">
    <source>
        <dbReference type="Proteomes" id="UP000245124"/>
    </source>
</evidence>
<name>A0A2R5FX67_NOSCO</name>
<dbReference type="PROSITE" id="PS00678">
    <property type="entry name" value="WD_REPEATS_1"/>
    <property type="match status" value="2"/>
</dbReference>
<dbReference type="PANTHER" id="PTHR44129">
    <property type="entry name" value="WD REPEAT-CONTAINING PROTEIN POP1"/>
    <property type="match status" value="1"/>
</dbReference>
<feature type="repeat" description="WD" evidence="3">
    <location>
        <begin position="598"/>
        <end position="639"/>
    </location>
</feature>
<evidence type="ECO:0000256" key="1">
    <source>
        <dbReference type="ARBA" id="ARBA00022574"/>
    </source>
</evidence>
<feature type="repeat" description="WD" evidence="3">
    <location>
        <begin position="695"/>
        <end position="726"/>
    </location>
</feature>
<dbReference type="Gene3D" id="2.130.10.10">
    <property type="entry name" value="YVTN repeat-like/Quinoprotein amine dehydrogenase"/>
    <property type="match status" value="3"/>
</dbReference>
<accession>A0A2R5FX67</accession>
<feature type="repeat" description="WD" evidence="3">
    <location>
        <begin position="739"/>
        <end position="774"/>
    </location>
</feature>
<proteinExistence type="predicted"/>
<dbReference type="RefSeq" id="WP_109013186.1">
    <property type="nucleotide sequence ID" value="NZ_BDUD01000002.1"/>
</dbReference>
<feature type="repeat" description="WD" evidence="3">
    <location>
        <begin position="514"/>
        <end position="545"/>
    </location>
</feature>
<dbReference type="CDD" id="cd00200">
    <property type="entry name" value="WD40"/>
    <property type="match status" value="2"/>
</dbReference>
<dbReference type="SUPFAM" id="SSF50998">
    <property type="entry name" value="Quinoprotein alcohol dehydrogenase-like"/>
    <property type="match status" value="1"/>
</dbReference>
<dbReference type="InterPro" id="IPR020472">
    <property type="entry name" value="WD40_PAC1"/>
</dbReference>
<comment type="caution">
    <text evidence="5">The sequence shown here is derived from an EMBL/GenBank/DDBJ whole genome shotgun (WGS) entry which is preliminary data.</text>
</comment>
<dbReference type="InterPro" id="IPR019775">
    <property type="entry name" value="WD40_repeat_CS"/>
</dbReference>